<dbReference type="PANTHER" id="PTHR21085:SF0">
    <property type="entry name" value="CHORISMATE SYNTHASE"/>
    <property type="match status" value="1"/>
</dbReference>
<feature type="binding site" evidence="7">
    <location>
        <begin position="286"/>
        <end position="290"/>
    </location>
    <ligand>
        <name>FMN</name>
        <dbReference type="ChEBI" id="CHEBI:58210"/>
    </ligand>
</feature>
<dbReference type="GO" id="GO:0009423">
    <property type="term" value="P:chorismate biosynthetic process"/>
    <property type="evidence" value="ECO:0007669"/>
    <property type="project" value="UniProtKB-UniRule"/>
</dbReference>
<sequence length="337" mass="35917">MNSYGTKFRLSIFGESHGPLIGVVLDGVPAGMPLSREDFLADLDRRRSGAKGSTPRKESDLPEIVSGVCDGHTTGAPLTIVFRNSNTRSGDYSDFRATPRPGHADFVAERKYRAFNDLRGGGHFSGRLTLTLVAAGVVAKKMIGPIEIRARITELGGIPRERLNCEPGKELGAEGAPTLWDELIDRTLRELDSVGGVIECTCDKVPVGLGEPFFDSLESQLAHLAFSIPAVRGIEFGDGFAAARMKGSEHNDCFVNGEGKTATNGAGGINGGISNGNPVVFRIAVKPTSSIAKKQYTFNFATGRMEEFVVKGRHDACIALRCPVVVEAIAAIALANN</sequence>
<dbReference type="EMBL" id="MNQH01000031">
    <property type="protein sequence ID" value="OKY93882.1"/>
    <property type="molecule type" value="Genomic_DNA"/>
</dbReference>
<dbReference type="PROSITE" id="PS00788">
    <property type="entry name" value="CHORISMATE_SYNTHASE_2"/>
    <property type="match status" value="1"/>
</dbReference>
<name>A0A1Q6F5D4_9BACT</name>
<evidence type="ECO:0000256" key="8">
    <source>
        <dbReference type="RuleBase" id="RU000605"/>
    </source>
</evidence>
<comment type="pathway">
    <text evidence="1 7 8">Metabolic intermediate biosynthesis; chorismate biosynthesis; chorismate from D-erythrose 4-phosphate and phosphoenolpyruvate: step 7/7.</text>
</comment>
<comment type="catalytic activity">
    <reaction evidence="7 8">
        <text>5-O-(1-carboxyvinyl)-3-phosphoshikimate = chorismate + phosphate</text>
        <dbReference type="Rhea" id="RHEA:21020"/>
        <dbReference type="ChEBI" id="CHEBI:29748"/>
        <dbReference type="ChEBI" id="CHEBI:43474"/>
        <dbReference type="ChEBI" id="CHEBI:57701"/>
        <dbReference type="EC" id="4.2.3.5"/>
    </reaction>
</comment>
<keyword evidence="7" id="KW-0521">NADP</keyword>
<evidence type="ECO:0000256" key="7">
    <source>
        <dbReference type="HAMAP-Rule" id="MF_00300"/>
    </source>
</evidence>
<protein>
    <recommendedName>
        <fullName evidence="3 7">Chorismate synthase</fullName>
        <shortName evidence="7">CS</shortName>
        <ecNumber evidence="3 7">4.2.3.5</ecNumber>
    </recommendedName>
    <alternativeName>
        <fullName evidence="7">5-enolpyruvylshikimate-3-phosphate phospholyase</fullName>
    </alternativeName>
</protein>
<evidence type="ECO:0000256" key="5">
    <source>
        <dbReference type="ARBA" id="ARBA00023141"/>
    </source>
</evidence>
<dbReference type="RefSeq" id="WP_004327790.1">
    <property type="nucleotide sequence ID" value="NZ_BAAFKT010000006.1"/>
</dbReference>
<dbReference type="PANTHER" id="PTHR21085">
    <property type="entry name" value="CHORISMATE SYNTHASE"/>
    <property type="match status" value="1"/>
</dbReference>
<dbReference type="PROSITE" id="PS00787">
    <property type="entry name" value="CHORISMATE_SYNTHASE_1"/>
    <property type="match status" value="1"/>
</dbReference>
<dbReference type="UniPathway" id="UPA00053">
    <property type="reaction ID" value="UER00090"/>
</dbReference>
<keyword evidence="4 7" id="KW-0028">Amino-acid biosynthesis</keyword>
<evidence type="ECO:0000256" key="6">
    <source>
        <dbReference type="ARBA" id="ARBA00023239"/>
    </source>
</evidence>
<comment type="function">
    <text evidence="7">Catalyzes the anti-1,4-elimination of the C-3 phosphate and the C-6 proR hydrogen from 5-enolpyruvylshikimate-3-phosphate (EPSP) to yield chorismate, which is the branch point compound that serves as the starting substrate for the three terminal pathways of aromatic amino acid biosynthesis. This reaction introduces a second double bond into the aromatic ring system.</text>
</comment>
<keyword evidence="7" id="KW-0274">FAD</keyword>
<dbReference type="Gene3D" id="3.60.150.10">
    <property type="entry name" value="Chorismate synthase AroC"/>
    <property type="match status" value="1"/>
</dbReference>
<gene>
    <name evidence="7" type="primary">aroC</name>
    <name evidence="9" type="ORF">BHV66_07290</name>
</gene>
<dbReference type="PIRSF" id="PIRSF001456">
    <property type="entry name" value="Chorismate_synth"/>
    <property type="match status" value="1"/>
</dbReference>
<dbReference type="NCBIfam" id="NF003793">
    <property type="entry name" value="PRK05382.1"/>
    <property type="match status" value="1"/>
</dbReference>
<dbReference type="GO" id="GO:0005829">
    <property type="term" value="C:cytosol"/>
    <property type="evidence" value="ECO:0007669"/>
    <property type="project" value="TreeGrafter"/>
</dbReference>
<dbReference type="EC" id="4.2.3.5" evidence="3 7"/>
<comment type="caution">
    <text evidence="9">The sequence shown here is derived from an EMBL/GenBank/DDBJ whole genome shotgun (WGS) entry which is preliminary data.</text>
</comment>
<accession>A0A1Q6F5D4</accession>
<feature type="binding site" evidence="7">
    <location>
        <position position="313"/>
    </location>
    <ligand>
        <name>FMN</name>
        <dbReference type="ChEBI" id="CHEBI:58210"/>
    </ligand>
</feature>
<feature type="binding site" evidence="7">
    <location>
        <begin position="123"/>
        <end position="125"/>
    </location>
    <ligand>
        <name>FMN</name>
        <dbReference type="ChEBI" id="CHEBI:58210"/>
    </ligand>
</feature>
<dbReference type="GO" id="GO:0004107">
    <property type="term" value="F:chorismate synthase activity"/>
    <property type="evidence" value="ECO:0007669"/>
    <property type="project" value="UniProtKB-UniRule"/>
</dbReference>
<evidence type="ECO:0000313" key="10">
    <source>
        <dbReference type="Proteomes" id="UP000187417"/>
    </source>
</evidence>
<evidence type="ECO:0000256" key="2">
    <source>
        <dbReference type="ARBA" id="ARBA00008014"/>
    </source>
</evidence>
<evidence type="ECO:0000256" key="4">
    <source>
        <dbReference type="ARBA" id="ARBA00022605"/>
    </source>
</evidence>
<evidence type="ECO:0000313" key="9">
    <source>
        <dbReference type="EMBL" id="OKY93882.1"/>
    </source>
</evidence>
<feature type="binding site" evidence="7">
    <location>
        <position position="271"/>
    </location>
    <ligand>
        <name>FMN</name>
        <dbReference type="ChEBI" id="CHEBI:58210"/>
    </ligand>
</feature>
<organism evidence="9 10">
    <name type="scientific">Alistipes putredinis</name>
    <dbReference type="NCBI Taxonomy" id="28117"/>
    <lineage>
        <taxon>Bacteria</taxon>
        <taxon>Pseudomonadati</taxon>
        <taxon>Bacteroidota</taxon>
        <taxon>Bacteroidia</taxon>
        <taxon>Bacteroidales</taxon>
        <taxon>Rikenellaceae</taxon>
        <taxon>Alistipes</taxon>
    </lineage>
</organism>
<dbReference type="NCBIfam" id="TIGR00033">
    <property type="entry name" value="aroC"/>
    <property type="match status" value="1"/>
</dbReference>
<keyword evidence="7" id="KW-0285">Flavoprotein</keyword>
<dbReference type="STRING" id="28117.BHV66_07290"/>
<comment type="cofactor">
    <cofactor evidence="7 8">
        <name>FMNH2</name>
        <dbReference type="ChEBI" id="CHEBI:57618"/>
    </cofactor>
    <text evidence="7 8">Reduced FMN (FMNH(2)).</text>
</comment>
<keyword evidence="6 7" id="KW-0456">Lyase</keyword>
<dbReference type="GO" id="GO:0010181">
    <property type="term" value="F:FMN binding"/>
    <property type="evidence" value="ECO:0007669"/>
    <property type="project" value="TreeGrafter"/>
</dbReference>
<evidence type="ECO:0000256" key="1">
    <source>
        <dbReference type="ARBA" id="ARBA00005044"/>
    </source>
</evidence>
<dbReference type="GeneID" id="73802336"/>
<dbReference type="InterPro" id="IPR020541">
    <property type="entry name" value="Chorismate_synthase_CS"/>
</dbReference>
<keyword evidence="7" id="KW-0288">FMN</keyword>
<feature type="binding site" evidence="7">
    <location>
        <position position="51"/>
    </location>
    <ligand>
        <name>NADP(+)</name>
        <dbReference type="ChEBI" id="CHEBI:58349"/>
    </ligand>
</feature>
<reference evidence="9 10" key="1">
    <citation type="journal article" date="2016" name="Nat. Biotechnol.">
        <title>Measurement of bacterial replication rates in microbial communities.</title>
        <authorList>
            <person name="Brown C.T."/>
            <person name="Olm M.R."/>
            <person name="Thomas B.C."/>
            <person name="Banfield J.F."/>
        </authorList>
    </citation>
    <scope>NUCLEOTIDE SEQUENCE [LARGE SCALE GENOMIC DNA]</scope>
    <source>
        <strain evidence="9">CAG:67_53_122</strain>
    </source>
</reference>
<dbReference type="Proteomes" id="UP000187417">
    <property type="component" value="Unassembled WGS sequence"/>
</dbReference>
<feature type="binding site" evidence="7">
    <location>
        <position position="46"/>
    </location>
    <ligand>
        <name>NADP(+)</name>
        <dbReference type="ChEBI" id="CHEBI:58349"/>
    </ligand>
</feature>
<proteinExistence type="inferred from homology"/>
<dbReference type="AlphaFoldDB" id="A0A1Q6F5D4"/>
<dbReference type="CDD" id="cd07304">
    <property type="entry name" value="Chorismate_synthase"/>
    <property type="match status" value="1"/>
</dbReference>
<comment type="caution">
    <text evidence="7">Lacks conserved residue(s) required for the propagation of feature annotation.</text>
</comment>
<comment type="subunit">
    <text evidence="7">Homotetramer.</text>
</comment>
<comment type="similarity">
    <text evidence="2 7 8">Belongs to the chorismate synthase family.</text>
</comment>
<dbReference type="GO" id="GO:0008652">
    <property type="term" value="P:amino acid biosynthetic process"/>
    <property type="evidence" value="ECO:0007669"/>
    <property type="project" value="UniProtKB-KW"/>
</dbReference>
<keyword evidence="5 7" id="KW-0057">Aromatic amino acid biosynthesis</keyword>
<dbReference type="GO" id="GO:0009073">
    <property type="term" value="P:aromatic amino acid family biosynthetic process"/>
    <property type="evidence" value="ECO:0007669"/>
    <property type="project" value="UniProtKB-KW"/>
</dbReference>
<dbReference type="InterPro" id="IPR035904">
    <property type="entry name" value="Chorismate_synth_AroC_sf"/>
</dbReference>
<dbReference type="Pfam" id="PF01264">
    <property type="entry name" value="Chorismate_synt"/>
    <property type="match status" value="1"/>
</dbReference>
<dbReference type="SUPFAM" id="SSF103263">
    <property type="entry name" value="Chorismate synthase, AroC"/>
    <property type="match status" value="1"/>
</dbReference>
<dbReference type="InterPro" id="IPR000453">
    <property type="entry name" value="Chorismate_synth"/>
</dbReference>
<dbReference type="HAMAP" id="MF_00300">
    <property type="entry name" value="Chorismate_synth"/>
    <property type="match status" value="1"/>
</dbReference>
<evidence type="ECO:0000256" key="3">
    <source>
        <dbReference type="ARBA" id="ARBA00013036"/>
    </source>
</evidence>